<evidence type="ECO:0000259" key="16">
    <source>
        <dbReference type="PROSITE" id="PS51196"/>
    </source>
</evidence>
<evidence type="ECO:0000256" key="3">
    <source>
        <dbReference type="ARBA" id="ARBA00022448"/>
    </source>
</evidence>
<dbReference type="Gene3D" id="1.10.3060.10">
    <property type="entry name" value="Helical scaffold and wing domains of SecA"/>
    <property type="match status" value="1"/>
</dbReference>
<dbReference type="Pfam" id="PF01043">
    <property type="entry name" value="SecA_PP_bind"/>
    <property type="match status" value="1"/>
</dbReference>
<dbReference type="FunFam" id="3.40.50.300:FF:000429">
    <property type="entry name" value="Preprotein translocase subunit SecA"/>
    <property type="match status" value="1"/>
</dbReference>
<dbReference type="GO" id="GO:0006886">
    <property type="term" value="P:intracellular protein transport"/>
    <property type="evidence" value="ECO:0007669"/>
    <property type="project" value="InterPro"/>
</dbReference>
<feature type="domain" description="Helicase C-terminal" evidence="15">
    <location>
        <begin position="458"/>
        <end position="628"/>
    </location>
</feature>
<evidence type="ECO:0000256" key="5">
    <source>
        <dbReference type="ARBA" id="ARBA00022490"/>
    </source>
</evidence>
<dbReference type="Gene3D" id="3.40.50.300">
    <property type="entry name" value="P-loop containing nucleotide triphosphate hydrolases"/>
    <property type="match status" value="4"/>
</dbReference>
<keyword evidence="6 12" id="KW-0547">Nucleotide-binding</keyword>
<evidence type="ECO:0000313" key="18">
    <source>
        <dbReference type="Proteomes" id="UP000176420"/>
    </source>
</evidence>
<dbReference type="GO" id="GO:0006605">
    <property type="term" value="P:protein targeting"/>
    <property type="evidence" value="ECO:0007669"/>
    <property type="project" value="InterPro"/>
</dbReference>
<dbReference type="GO" id="GO:0017038">
    <property type="term" value="P:protein import"/>
    <property type="evidence" value="ECO:0007669"/>
    <property type="project" value="InterPro"/>
</dbReference>
<keyword evidence="9" id="KW-1278">Translocase</keyword>
<dbReference type="InterPro" id="IPR014001">
    <property type="entry name" value="Helicase_ATP-bd"/>
</dbReference>
<dbReference type="SUPFAM" id="SSF52540">
    <property type="entry name" value="P-loop containing nucleoside triphosphate hydrolases"/>
    <property type="match status" value="2"/>
</dbReference>
<evidence type="ECO:0000256" key="11">
    <source>
        <dbReference type="ARBA" id="ARBA00023136"/>
    </source>
</evidence>
<dbReference type="Proteomes" id="UP000176420">
    <property type="component" value="Unassembled WGS sequence"/>
</dbReference>
<dbReference type="InterPro" id="IPR011116">
    <property type="entry name" value="SecA_Wing/Scaffold"/>
</dbReference>
<keyword evidence="7 12" id="KW-0067">ATP-binding</keyword>
<dbReference type="PANTHER" id="PTHR30612">
    <property type="entry name" value="SECA INNER MEMBRANE COMPONENT OF SEC PROTEIN SECRETION SYSTEM"/>
    <property type="match status" value="1"/>
</dbReference>
<feature type="domain" description="Helicase ATP-binding" evidence="14">
    <location>
        <begin position="88"/>
        <end position="289"/>
    </location>
</feature>
<dbReference type="PROSITE" id="PS51196">
    <property type="entry name" value="SECA_MOTOR_DEAD"/>
    <property type="match status" value="1"/>
</dbReference>
<dbReference type="InterPro" id="IPR020937">
    <property type="entry name" value="SecA_CS"/>
</dbReference>
<evidence type="ECO:0000256" key="9">
    <source>
        <dbReference type="ARBA" id="ARBA00022967"/>
    </source>
</evidence>
<dbReference type="FunFam" id="3.90.1440.10:FF:000002">
    <property type="entry name" value="Protein translocase subunit SecA"/>
    <property type="match status" value="1"/>
</dbReference>
<keyword evidence="11" id="KW-0472">Membrane</keyword>
<keyword evidence="10 12" id="KW-0811">Translocation</keyword>
<dbReference type="GO" id="GO:0031522">
    <property type="term" value="C:cell envelope Sec protein transport complex"/>
    <property type="evidence" value="ECO:0007669"/>
    <property type="project" value="TreeGrafter"/>
</dbReference>
<name>A0A1G2BJA5_9BACT</name>
<dbReference type="InterPro" id="IPR027417">
    <property type="entry name" value="P-loop_NTPase"/>
</dbReference>
<dbReference type="GO" id="GO:0005886">
    <property type="term" value="C:plasma membrane"/>
    <property type="evidence" value="ECO:0007669"/>
    <property type="project" value="TreeGrafter"/>
</dbReference>
<dbReference type="InterPro" id="IPR014018">
    <property type="entry name" value="SecA_motor_DEAD"/>
</dbReference>
<dbReference type="PROSITE" id="PS01312">
    <property type="entry name" value="SECA"/>
    <property type="match status" value="1"/>
</dbReference>
<evidence type="ECO:0000256" key="1">
    <source>
        <dbReference type="ARBA" id="ARBA00004170"/>
    </source>
</evidence>
<dbReference type="Pfam" id="PF07516">
    <property type="entry name" value="SecA_SW"/>
    <property type="match status" value="1"/>
</dbReference>
<evidence type="ECO:0000259" key="14">
    <source>
        <dbReference type="PROSITE" id="PS51192"/>
    </source>
</evidence>
<dbReference type="NCBIfam" id="NF009538">
    <property type="entry name" value="PRK12904.1"/>
    <property type="match status" value="1"/>
</dbReference>
<dbReference type="SUPFAM" id="SSF81886">
    <property type="entry name" value="Helical scaffold and wing domains of SecA"/>
    <property type="match status" value="1"/>
</dbReference>
<dbReference type="Pfam" id="PF21090">
    <property type="entry name" value="P-loop_SecA"/>
    <property type="match status" value="2"/>
</dbReference>
<dbReference type="CDD" id="cd17928">
    <property type="entry name" value="DEXDc_SecA"/>
    <property type="match status" value="1"/>
</dbReference>
<evidence type="ECO:0000256" key="7">
    <source>
        <dbReference type="ARBA" id="ARBA00022840"/>
    </source>
</evidence>
<organism evidence="17 18">
    <name type="scientific">Candidatus Kerfeldbacteria bacterium RIFOXYB2_FULL_38_14</name>
    <dbReference type="NCBI Taxonomy" id="1798547"/>
    <lineage>
        <taxon>Bacteria</taxon>
        <taxon>Candidatus Kerfeldiibacteriota</taxon>
    </lineage>
</organism>
<dbReference type="CDD" id="cd18803">
    <property type="entry name" value="SF2_C_secA"/>
    <property type="match status" value="1"/>
</dbReference>
<proteinExistence type="inferred from homology"/>
<dbReference type="InterPro" id="IPR001650">
    <property type="entry name" value="Helicase_C-like"/>
</dbReference>
<evidence type="ECO:0000256" key="2">
    <source>
        <dbReference type="ARBA" id="ARBA00007650"/>
    </source>
</evidence>
<dbReference type="InterPro" id="IPR036670">
    <property type="entry name" value="SecA_X-link_sf"/>
</dbReference>
<dbReference type="GO" id="GO:0005829">
    <property type="term" value="C:cytosol"/>
    <property type="evidence" value="ECO:0007669"/>
    <property type="project" value="TreeGrafter"/>
</dbReference>
<dbReference type="GO" id="GO:0043952">
    <property type="term" value="P:protein transport by the Sec complex"/>
    <property type="evidence" value="ECO:0007669"/>
    <property type="project" value="TreeGrafter"/>
</dbReference>
<dbReference type="InterPro" id="IPR036266">
    <property type="entry name" value="SecA_Wing/Scaffold_sf"/>
</dbReference>
<dbReference type="AlphaFoldDB" id="A0A1G2BJA5"/>
<feature type="non-terminal residue" evidence="17">
    <location>
        <position position="818"/>
    </location>
</feature>
<dbReference type="InterPro" id="IPR011115">
    <property type="entry name" value="SecA_DEAD"/>
</dbReference>
<evidence type="ECO:0000256" key="8">
    <source>
        <dbReference type="ARBA" id="ARBA00022927"/>
    </source>
</evidence>
<accession>A0A1G2BJA5</accession>
<dbReference type="InterPro" id="IPR000185">
    <property type="entry name" value="SecA"/>
</dbReference>
<dbReference type="SMART" id="SM00958">
    <property type="entry name" value="SecA_PP_bind"/>
    <property type="match status" value="1"/>
</dbReference>
<sequence length="818" mass="92577">MNKYIQKLFGDPNKKALKDIQNQIDQINGFEEKIQKLTDQQLREKTVEFRNRLKDKEKIDDILPEAFALVREAALRTLGQRHYDVQLIGGAVLHQGNIAEMKTGEGKTLAATTAAYLNALSQKGVHVVTVNDYLASRDADWMGQIYYFLGLSVGCIQHEAAFAYEADIEKIKRQKTEETEKADDSSTEGAGYEALVVADRQHLRPVSRKEAYACDITFGTNNEFGFDYLRDNMAQNQQDKVQRALHFAIIDEVDSILIDEARTPLIISAPVAEATKQYYQFAQLVATLKEDDDFNIDEKMHSATLTGEGITKIEKALGVENIYVAGGLRTVHHIEQALKARALFHKDKEYVVKDGEIIIIDEFTGRLMQGRRYSEGLHQAIEAKENVAIKQESKTLATITLQNYFRLYQKLSGMTGTAETEEEEFRKIYGLNVVVIPTHRETVRKDLTDRVYKNLEGKFQAVIAEVQALHEKGQPILLGTVSIEHNEMLSQLLTGAGIAHKVLNAKHHEQEAEIIAQAGKLKAVTVATNMAGRGVDIILGGNPVNIEEARQVIALGGLAVIGTERHEARRIDNQLRGRAGRQGDPGLSQFYVSMDDDLLRVFGSDRMKSIMNAMHVPDDVPIENRLVSRSIESAQTKVESRNFDIRKHLVEYDDVLNKQRDAIYRRRNEILQMTPEKIRQHMLELIDAEIEHVVAFHTNGEDEQNKPEWDIKKICDVMKTIFPLSESKCLTAMAELRGKGENKLGDVEARTKMIDYFEIAAHDAYQKMVEEITDKELIFQAEKSLNLRSLDTLWIEHLDQMSFLRDSIGLRGYGQQDP</sequence>
<comment type="similarity">
    <text evidence="2 12">Belongs to the SecA family.</text>
</comment>
<evidence type="ECO:0000256" key="4">
    <source>
        <dbReference type="ARBA" id="ARBA00022475"/>
    </source>
</evidence>
<dbReference type="PROSITE" id="PS51194">
    <property type="entry name" value="HELICASE_CTER"/>
    <property type="match status" value="1"/>
</dbReference>
<keyword evidence="3 12" id="KW-0813">Transport</keyword>
<evidence type="ECO:0000256" key="10">
    <source>
        <dbReference type="ARBA" id="ARBA00023010"/>
    </source>
</evidence>
<dbReference type="PRINTS" id="PR00906">
    <property type="entry name" value="SECA"/>
</dbReference>
<keyword evidence="4" id="KW-1003">Cell membrane</keyword>
<comment type="caution">
    <text evidence="17">The sequence shown here is derived from an EMBL/GenBank/DDBJ whole genome shotgun (WGS) entry which is preliminary data.</text>
</comment>
<dbReference type="SUPFAM" id="SSF81767">
    <property type="entry name" value="Pre-protein crosslinking domain of SecA"/>
    <property type="match status" value="1"/>
</dbReference>
<dbReference type="InterPro" id="IPR044722">
    <property type="entry name" value="SecA_SF2_C"/>
</dbReference>
<evidence type="ECO:0000256" key="6">
    <source>
        <dbReference type="ARBA" id="ARBA00022741"/>
    </source>
</evidence>
<dbReference type="PANTHER" id="PTHR30612:SF0">
    <property type="entry name" value="CHLOROPLAST PROTEIN-TRANSPORTING ATPASE"/>
    <property type="match status" value="1"/>
</dbReference>
<keyword evidence="13" id="KW-0175">Coiled coil</keyword>
<feature type="domain" description="SecA family profile" evidence="16">
    <location>
        <begin position="2"/>
        <end position="623"/>
    </location>
</feature>
<protein>
    <recommendedName>
        <fullName evidence="12">Protein translocase subunit SecA</fullName>
    </recommendedName>
</protein>
<dbReference type="EMBL" id="MHKI01000001">
    <property type="protein sequence ID" value="OGY88380.1"/>
    <property type="molecule type" value="Genomic_DNA"/>
</dbReference>
<dbReference type="Gene3D" id="3.90.1440.10">
    <property type="entry name" value="SecA, preprotein cross-linking domain"/>
    <property type="match status" value="1"/>
</dbReference>
<dbReference type="GO" id="GO:0005524">
    <property type="term" value="F:ATP binding"/>
    <property type="evidence" value="ECO:0007669"/>
    <property type="project" value="UniProtKB-KW"/>
</dbReference>
<evidence type="ECO:0000259" key="15">
    <source>
        <dbReference type="PROSITE" id="PS51194"/>
    </source>
</evidence>
<evidence type="ECO:0000313" key="17">
    <source>
        <dbReference type="EMBL" id="OGY88380.1"/>
    </source>
</evidence>
<feature type="coiled-coil region" evidence="13">
    <location>
        <begin position="13"/>
        <end position="40"/>
    </location>
</feature>
<gene>
    <name evidence="17" type="ORF">A2319_05075</name>
</gene>
<dbReference type="Pfam" id="PF07517">
    <property type="entry name" value="SecA_DEAD"/>
    <property type="match status" value="1"/>
</dbReference>
<reference evidence="17 18" key="1">
    <citation type="journal article" date="2016" name="Nat. Commun.">
        <title>Thousands of microbial genomes shed light on interconnected biogeochemical processes in an aquifer system.</title>
        <authorList>
            <person name="Anantharaman K."/>
            <person name="Brown C.T."/>
            <person name="Hug L.A."/>
            <person name="Sharon I."/>
            <person name="Castelle C.J."/>
            <person name="Probst A.J."/>
            <person name="Thomas B.C."/>
            <person name="Singh A."/>
            <person name="Wilkins M.J."/>
            <person name="Karaoz U."/>
            <person name="Brodie E.L."/>
            <person name="Williams K.H."/>
            <person name="Hubbard S.S."/>
            <person name="Banfield J.F."/>
        </authorList>
    </citation>
    <scope>NUCLEOTIDE SEQUENCE [LARGE SCALE GENOMIC DNA]</scope>
</reference>
<keyword evidence="5" id="KW-0963">Cytoplasm</keyword>
<evidence type="ECO:0000256" key="13">
    <source>
        <dbReference type="SAM" id="Coils"/>
    </source>
</evidence>
<dbReference type="InterPro" id="IPR011130">
    <property type="entry name" value="SecA_preprotein_X-link_dom"/>
</dbReference>
<dbReference type="SMART" id="SM00957">
    <property type="entry name" value="SecA_DEAD"/>
    <property type="match status" value="1"/>
</dbReference>
<dbReference type="PROSITE" id="PS51192">
    <property type="entry name" value="HELICASE_ATP_BIND_1"/>
    <property type="match status" value="1"/>
</dbReference>
<comment type="subcellular location">
    <subcellularLocation>
        <location evidence="1">Membrane</location>
        <topology evidence="1">Peripheral membrane protein</topology>
    </subcellularLocation>
</comment>
<dbReference type="HAMAP" id="MF_01382">
    <property type="entry name" value="SecA"/>
    <property type="match status" value="1"/>
</dbReference>
<evidence type="ECO:0000256" key="12">
    <source>
        <dbReference type="RuleBase" id="RU003874"/>
    </source>
</evidence>
<keyword evidence="8 12" id="KW-0653">Protein transport</keyword>
<dbReference type="NCBIfam" id="TIGR00963">
    <property type="entry name" value="secA"/>
    <property type="match status" value="1"/>
</dbReference>